<evidence type="ECO:0000256" key="1">
    <source>
        <dbReference type="ARBA" id="ARBA00004651"/>
    </source>
</evidence>
<gene>
    <name evidence="15" type="ORF">AB5J49_44080</name>
</gene>
<feature type="domain" description="ABC transporter" evidence="13">
    <location>
        <begin position="397"/>
        <end position="631"/>
    </location>
</feature>
<feature type="domain" description="ABC transmembrane type-1" evidence="14">
    <location>
        <begin position="43"/>
        <end position="363"/>
    </location>
</feature>
<dbReference type="PANTHER" id="PTHR43394">
    <property type="entry name" value="ATP-DEPENDENT PERMEASE MDL1, MITOCHONDRIAL"/>
    <property type="match status" value="1"/>
</dbReference>
<keyword evidence="7 12" id="KW-0472">Membrane</keyword>
<keyword evidence="6 12" id="KW-1133">Transmembrane helix</keyword>
<organism evidence="15">
    <name type="scientific">Streptomyces sp. R28</name>
    <dbReference type="NCBI Taxonomy" id="3238628"/>
    <lineage>
        <taxon>Bacteria</taxon>
        <taxon>Bacillati</taxon>
        <taxon>Actinomycetota</taxon>
        <taxon>Actinomycetes</taxon>
        <taxon>Kitasatosporales</taxon>
        <taxon>Streptomycetaceae</taxon>
        <taxon>Streptomyces</taxon>
    </lineage>
</organism>
<dbReference type="Pfam" id="PF00664">
    <property type="entry name" value="ABC_membrane"/>
    <property type="match status" value="1"/>
</dbReference>
<dbReference type="InterPro" id="IPR011527">
    <property type="entry name" value="ABC1_TM_dom"/>
</dbReference>
<dbReference type="PROSITE" id="PS00211">
    <property type="entry name" value="ABC_TRANSPORTER_1"/>
    <property type="match status" value="1"/>
</dbReference>
<dbReference type="InterPro" id="IPR027417">
    <property type="entry name" value="P-loop_NTPase"/>
</dbReference>
<keyword evidence="5 15" id="KW-0067">ATP-binding</keyword>
<dbReference type="PROSITE" id="PS50893">
    <property type="entry name" value="ABC_TRANSPORTER_2"/>
    <property type="match status" value="1"/>
</dbReference>
<evidence type="ECO:0000256" key="9">
    <source>
        <dbReference type="ARBA" id="ARBA00061644"/>
    </source>
</evidence>
<accession>A0AB39QA31</accession>
<dbReference type="GO" id="GO:0015421">
    <property type="term" value="F:ABC-type oligopeptide transporter activity"/>
    <property type="evidence" value="ECO:0007669"/>
    <property type="project" value="TreeGrafter"/>
</dbReference>
<reference evidence="15" key="1">
    <citation type="submission" date="2024-07" db="EMBL/GenBank/DDBJ databases">
        <authorList>
            <person name="Yu S.T."/>
        </authorList>
    </citation>
    <scope>NUCLEOTIDE SEQUENCE</scope>
    <source>
        <strain evidence="15">R28</strain>
    </source>
</reference>
<dbReference type="CDD" id="cd18547">
    <property type="entry name" value="ABC_6TM_Tm288_like"/>
    <property type="match status" value="1"/>
</dbReference>
<dbReference type="PANTHER" id="PTHR43394:SF1">
    <property type="entry name" value="ATP-BINDING CASSETTE SUB-FAMILY B MEMBER 10, MITOCHONDRIAL"/>
    <property type="match status" value="1"/>
</dbReference>
<dbReference type="SUPFAM" id="SSF52540">
    <property type="entry name" value="P-loop containing nucleoside triphosphate hydrolases"/>
    <property type="match status" value="1"/>
</dbReference>
<feature type="region of interest" description="Disordered" evidence="11">
    <location>
        <begin position="1"/>
        <end position="20"/>
    </location>
</feature>
<dbReference type="GO" id="GO:0005524">
    <property type="term" value="F:ATP binding"/>
    <property type="evidence" value="ECO:0007669"/>
    <property type="project" value="UniProtKB-KW"/>
</dbReference>
<evidence type="ECO:0000256" key="5">
    <source>
        <dbReference type="ARBA" id="ARBA00022840"/>
    </source>
</evidence>
<evidence type="ECO:0000256" key="2">
    <source>
        <dbReference type="ARBA" id="ARBA00022448"/>
    </source>
</evidence>
<dbReference type="RefSeq" id="WP_369174488.1">
    <property type="nucleotide sequence ID" value="NZ_CP163439.1"/>
</dbReference>
<evidence type="ECO:0000256" key="7">
    <source>
        <dbReference type="ARBA" id="ARBA00023136"/>
    </source>
</evidence>
<keyword evidence="3 12" id="KW-0812">Transmembrane</keyword>
<feature type="compositionally biased region" description="Low complexity" evidence="11">
    <location>
        <begin position="1"/>
        <end position="16"/>
    </location>
</feature>
<evidence type="ECO:0000256" key="8">
    <source>
        <dbReference type="ARBA" id="ARBA00055053"/>
    </source>
</evidence>
<dbReference type="GO" id="GO:0005886">
    <property type="term" value="C:plasma membrane"/>
    <property type="evidence" value="ECO:0007669"/>
    <property type="project" value="UniProtKB-SubCell"/>
</dbReference>
<comment type="subcellular location">
    <subcellularLocation>
        <location evidence="1">Cell membrane</location>
        <topology evidence="1">Multi-pass membrane protein</topology>
    </subcellularLocation>
</comment>
<dbReference type="PROSITE" id="PS50929">
    <property type="entry name" value="ABC_TM1F"/>
    <property type="match status" value="1"/>
</dbReference>
<proteinExistence type="inferred from homology"/>
<dbReference type="FunFam" id="3.40.50.300:FF:000287">
    <property type="entry name" value="Multidrug ABC transporter ATP-binding protein"/>
    <property type="match status" value="1"/>
</dbReference>
<comment type="similarity">
    <text evidence="9">Belongs to the ABC transporter superfamily. Lipid exporter (TC 3.A.1.106) family.</text>
</comment>
<evidence type="ECO:0000256" key="12">
    <source>
        <dbReference type="SAM" id="Phobius"/>
    </source>
</evidence>
<evidence type="ECO:0000313" key="15">
    <source>
        <dbReference type="EMBL" id="XDQ39775.1"/>
    </source>
</evidence>
<protein>
    <recommendedName>
        <fullName evidence="10">Fatty acid ABC transporter ATP-binding/permease protein</fullName>
    </recommendedName>
</protein>
<evidence type="ECO:0000256" key="4">
    <source>
        <dbReference type="ARBA" id="ARBA00022741"/>
    </source>
</evidence>
<dbReference type="Pfam" id="PF00005">
    <property type="entry name" value="ABC_tran"/>
    <property type="match status" value="1"/>
</dbReference>
<dbReference type="InterPro" id="IPR036640">
    <property type="entry name" value="ABC1_TM_sf"/>
</dbReference>
<dbReference type="InterPro" id="IPR039421">
    <property type="entry name" value="Type_1_exporter"/>
</dbReference>
<dbReference type="InterPro" id="IPR003439">
    <property type="entry name" value="ABC_transporter-like_ATP-bd"/>
</dbReference>
<dbReference type="InterPro" id="IPR017871">
    <property type="entry name" value="ABC_transporter-like_CS"/>
</dbReference>
<dbReference type="Gene3D" id="3.40.50.300">
    <property type="entry name" value="P-loop containing nucleotide triphosphate hydrolases"/>
    <property type="match status" value="1"/>
</dbReference>
<comment type="function">
    <text evidence="8">ABC transporter involved in fatty acid import. Transmembrane domains (TMD) form a pore in the membrane and the ATP-binding domain (NBD) is responsible for energy generation.</text>
</comment>
<dbReference type="EMBL" id="CP163439">
    <property type="protein sequence ID" value="XDQ39775.1"/>
    <property type="molecule type" value="Genomic_DNA"/>
</dbReference>
<dbReference type="InterPro" id="IPR003593">
    <property type="entry name" value="AAA+_ATPase"/>
</dbReference>
<evidence type="ECO:0000259" key="13">
    <source>
        <dbReference type="PROSITE" id="PS50893"/>
    </source>
</evidence>
<evidence type="ECO:0000256" key="6">
    <source>
        <dbReference type="ARBA" id="ARBA00022989"/>
    </source>
</evidence>
<evidence type="ECO:0000256" key="10">
    <source>
        <dbReference type="ARBA" id="ARBA00071747"/>
    </source>
</evidence>
<evidence type="ECO:0000256" key="3">
    <source>
        <dbReference type="ARBA" id="ARBA00022692"/>
    </source>
</evidence>
<evidence type="ECO:0000256" key="11">
    <source>
        <dbReference type="SAM" id="MobiDB-lite"/>
    </source>
</evidence>
<name>A0AB39QA31_9ACTN</name>
<feature type="transmembrane region" description="Helical" evidence="12">
    <location>
        <begin position="222"/>
        <end position="239"/>
    </location>
</feature>
<keyword evidence="2" id="KW-0813">Transport</keyword>
<dbReference type="GO" id="GO:0016887">
    <property type="term" value="F:ATP hydrolysis activity"/>
    <property type="evidence" value="ECO:0007669"/>
    <property type="project" value="InterPro"/>
</dbReference>
<dbReference type="SUPFAM" id="SSF90123">
    <property type="entry name" value="ABC transporter transmembrane region"/>
    <property type="match status" value="1"/>
</dbReference>
<dbReference type="SMART" id="SM00382">
    <property type="entry name" value="AAA"/>
    <property type="match status" value="1"/>
</dbReference>
<dbReference type="Gene3D" id="1.20.1560.10">
    <property type="entry name" value="ABC transporter type 1, transmembrane domain"/>
    <property type="match status" value="1"/>
</dbReference>
<dbReference type="CDD" id="cd03254">
    <property type="entry name" value="ABCC_Glucan_exporter_like"/>
    <property type="match status" value="1"/>
</dbReference>
<feature type="transmembrane region" description="Helical" evidence="12">
    <location>
        <begin position="199"/>
        <end position="216"/>
    </location>
</feature>
<keyword evidence="4" id="KW-0547">Nucleotide-binding</keyword>
<feature type="transmembrane region" description="Helical" evidence="12">
    <location>
        <begin position="116"/>
        <end position="137"/>
    </location>
</feature>
<dbReference type="AlphaFoldDB" id="A0AB39QA31"/>
<sequence length="631" mass="68052">MTAPTREAPPAAVPAPAEKHEPATTGRLLGLLRPYRAKLVPTALLGTVSIVLNLLGPKLLGHATDLIFAGLVGRSLPANASEEQVLEHLRADGKDTLANVISTVDVTPGQGVDLRALGGVLAVIVALYVVGSLCMLAQGRLAAAVVQHAVHRLREDVDAKLTRLPVSYFDRNPRGEVLSRVTNEIDNLQRTLQQTIGQMINSVFSVVGVLAIMLVISVELTVFVLISVPVALVLATWIGKRAWPRVQQQWKSTGELSAEVEETYSGHSLVTAFGRRELAEQRFDEHNEALYQSGYRAQVFSGLVAPTTRFVTDLNYVLVAVVGALRVASGAVTIGDVQAFVQYSGMFSRPIIDVSNFSGQLQSGIASARRVFELLDEPEQSPAPAEPKRLTSVRGRVEFSDVSFRYVPDEPLIEDLSLTAEPGQLVAIVGPTGAGKTTLGNLLLRFYDPDSGRILLDGTDTTTLTRADLRSRIGLVSQDTWLFHGTIAENIAYGRPGATRAEIVDAARAMCVDRFVRALPDGYDTVLDDDHGGLSAGERQLITLARAFLAQPSILVLDEATSSVDTRTEALIQQAMVSLRAGRTSFVIAHRLSTIRGADLIVVMDRGRVVERGTHTELLARGGFYAELHSA</sequence>
<evidence type="ECO:0000259" key="14">
    <source>
        <dbReference type="PROSITE" id="PS50929"/>
    </source>
</evidence>